<dbReference type="Proteomes" id="UP000825935">
    <property type="component" value="Chromosome 12"/>
</dbReference>
<dbReference type="GO" id="GO:0005634">
    <property type="term" value="C:nucleus"/>
    <property type="evidence" value="ECO:0007669"/>
    <property type="project" value="UniProtKB-SubCell"/>
</dbReference>
<evidence type="ECO:0000256" key="2">
    <source>
        <dbReference type="ARBA" id="ARBA00022737"/>
    </source>
</evidence>
<dbReference type="PRINTS" id="PR00367">
    <property type="entry name" value="ETHRSPELEMNT"/>
</dbReference>
<gene>
    <name evidence="9" type="ORF">KP509_12G002600</name>
</gene>
<accession>A0A8T2TII4</accession>
<evidence type="ECO:0000256" key="4">
    <source>
        <dbReference type="ARBA" id="ARBA00023125"/>
    </source>
</evidence>
<dbReference type="InterPro" id="IPR016177">
    <property type="entry name" value="DNA-bd_dom_sf"/>
</dbReference>
<keyword evidence="4" id="KW-0238">DNA-binding</keyword>
<keyword evidence="5" id="KW-0804">Transcription</keyword>
<feature type="region of interest" description="Disordered" evidence="7">
    <location>
        <begin position="513"/>
        <end position="532"/>
    </location>
</feature>
<feature type="domain" description="AP2/ERF" evidence="8">
    <location>
        <begin position="546"/>
        <end position="612"/>
    </location>
</feature>
<keyword evidence="6" id="KW-0539">Nucleus</keyword>
<proteinExistence type="predicted"/>
<reference evidence="9" key="1">
    <citation type="submission" date="2021-08" db="EMBL/GenBank/DDBJ databases">
        <title>WGS assembly of Ceratopteris richardii.</title>
        <authorList>
            <person name="Marchant D.B."/>
            <person name="Chen G."/>
            <person name="Jenkins J."/>
            <person name="Shu S."/>
            <person name="Leebens-Mack J."/>
            <person name="Grimwood J."/>
            <person name="Schmutz J."/>
            <person name="Soltis P."/>
            <person name="Soltis D."/>
            <person name="Chen Z.-H."/>
        </authorList>
    </citation>
    <scope>NUCLEOTIDE SEQUENCE</scope>
    <source>
        <strain evidence="9">Whitten #5841</strain>
        <tissue evidence="9">Leaf</tissue>
    </source>
</reference>
<dbReference type="Pfam" id="PF00847">
    <property type="entry name" value="AP2"/>
    <property type="match status" value="2"/>
</dbReference>
<dbReference type="InterPro" id="IPR001471">
    <property type="entry name" value="AP2/ERF_dom"/>
</dbReference>
<evidence type="ECO:0000256" key="5">
    <source>
        <dbReference type="ARBA" id="ARBA00023163"/>
    </source>
</evidence>
<evidence type="ECO:0000313" key="9">
    <source>
        <dbReference type="EMBL" id="KAH7422300.1"/>
    </source>
</evidence>
<dbReference type="SUPFAM" id="SSF54171">
    <property type="entry name" value="DNA-binding domain"/>
    <property type="match status" value="2"/>
</dbReference>
<dbReference type="InterPro" id="IPR036955">
    <property type="entry name" value="AP2/ERF_dom_sf"/>
</dbReference>
<feature type="compositionally biased region" description="Basic and acidic residues" evidence="7">
    <location>
        <begin position="859"/>
        <end position="873"/>
    </location>
</feature>
<dbReference type="EMBL" id="CM035417">
    <property type="protein sequence ID" value="KAH7422300.1"/>
    <property type="molecule type" value="Genomic_DNA"/>
</dbReference>
<protein>
    <recommendedName>
        <fullName evidence="8">AP2/ERF domain-containing protein</fullName>
    </recommendedName>
</protein>
<evidence type="ECO:0000256" key="6">
    <source>
        <dbReference type="ARBA" id="ARBA00023242"/>
    </source>
</evidence>
<comment type="caution">
    <text evidence="9">The sequence shown here is derived from an EMBL/GenBank/DDBJ whole genome shotgun (WGS) entry which is preliminary data.</text>
</comment>
<evidence type="ECO:0000256" key="7">
    <source>
        <dbReference type="SAM" id="MobiDB-lite"/>
    </source>
</evidence>
<dbReference type="PANTHER" id="PTHR32467">
    <property type="entry name" value="AP2-LIKE ETHYLENE-RESPONSIVE TRANSCRIPTION FACTOR"/>
    <property type="match status" value="1"/>
</dbReference>
<feature type="region of interest" description="Disordered" evidence="7">
    <location>
        <begin position="19"/>
        <end position="38"/>
    </location>
</feature>
<dbReference type="CDD" id="cd00018">
    <property type="entry name" value="AP2"/>
    <property type="match status" value="2"/>
</dbReference>
<feature type="compositionally biased region" description="Polar residues" evidence="7">
    <location>
        <begin position="878"/>
        <end position="906"/>
    </location>
</feature>
<dbReference type="Gene3D" id="3.30.730.10">
    <property type="entry name" value="AP2/ERF domain"/>
    <property type="match status" value="2"/>
</dbReference>
<evidence type="ECO:0000259" key="8">
    <source>
        <dbReference type="PROSITE" id="PS51032"/>
    </source>
</evidence>
<sequence>MNSALSSGAQRNFIEEATNHPPHHQQDHSHHQHQHPRQQLVFARELCNYEDQLQHDPEHTSFTSQIMLAADPSLSFIDTFSRTGMSTANTEWQYRAPDPMSSMHTIQGKQIQPQYLFHTELCHYGSSHGVENKGLHRIFSHQPSPSHESNYESAYNDDVKGERLPQNQHIYHANLHGPKNEDQHGPKLEDFLSGATLGKHCRSTDNYHVNENRDCTPGFTYSFHGLVERENLNINVNLPMVSRDAHSGLQEVPPSLHIGSNHNLRDGSTILAHQSRISGGDLSSDIPQHFRSHHHHGNILQAQSVLNAPMNLDKSDHQAVEHNVLSVENGSFPSHANARGVHRIDMNANVRNAILTGKTASAMKQWLNNRAVEEQCQIGLTHLHDARGSAKSDLRTSMGVADNGMGVADNANLCNDATTDQCANGSINKFHSGLSLSLINKEDSASHHGLLINPLMVQAATLGDSLQIMNSNHVMAVSAAASNRGNNRINVSATQLAAAAAAAAAAAVDSNSACSSMKKRPVPKTGNKDQAVPRKSIDTFGQRTSQYRGVTRHRWTGRYEAHLWDNSCRKEGQTRKGRQVYLGGYDKEEKAARAYDLAALKYWGPSTHINFPLSTYEKELEEMKNMTRQEFVASLRRKSSGFSRGASVYRGVTRHHQHGRWQARIGRVAGNKDLYLGTFSTQEEAAEAYDIAAIKFRGVNAVTNFDTSRYDVKRICSSPTLLIGEQARRGSSENLVSQKEGEVDGDGGCNALNMKDRRSSPLNAESTSNNNVYEEDQSVAANMIEWRSPCDNYSRAPQMEEKLNIVTDTDNNADLLPMNSSYDYCHANHGNENILDSFVGHGVKGGEHVDDNEGFSVNKNDHPDAHGPDHVDAENLNIKGSGSRSLPSLVSNSGNPSVCANSSTGIADSPVDMSEIDNGSPTRLSDNKNELDMSFPDEYNKNADVHEMGDPLHSKSTMKSVHKQSIPSNASDTEQSQSNNIMPWMMNSAHPDGAHNGNIILPAVVTRLPNAITIGGHLPMFAVWNEN</sequence>
<dbReference type="FunFam" id="3.30.730.10:FF:000002">
    <property type="entry name" value="AP2-like ethylene-responsive transcription factor"/>
    <property type="match status" value="1"/>
</dbReference>
<feature type="compositionally biased region" description="Polar residues" evidence="7">
    <location>
        <begin position="954"/>
        <end position="976"/>
    </location>
</feature>
<dbReference type="GO" id="GO:0003700">
    <property type="term" value="F:DNA-binding transcription factor activity"/>
    <property type="evidence" value="ECO:0007669"/>
    <property type="project" value="InterPro"/>
</dbReference>
<dbReference type="GO" id="GO:0003677">
    <property type="term" value="F:DNA binding"/>
    <property type="evidence" value="ECO:0007669"/>
    <property type="project" value="UniProtKB-KW"/>
</dbReference>
<evidence type="ECO:0000313" key="10">
    <source>
        <dbReference type="Proteomes" id="UP000825935"/>
    </source>
</evidence>
<dbReference type="FunFam" id="3.30.730.10:FF:000003">
    <property type="entry name" value="AP2-like ethylene-responsive transcription factor ANT"/>
    <property type="match status" value="1"/>
</dbReference>
<keyword evidence="3" id="KW-0805">Transcription regulation</keyword>
<dbReference type="SMART" id="SM00380">
    <property type="entry name" value="AP2"/>
    <property type="match status" value="2"/>
</dbReference>
<evidence type="ECO:0000256" key="3">
    <source>
        <dbReference type="ARBA" id="ARBA00023015"/>
    </source>
</evidence>
<comment type="subcellular location">
    <subcellularLocation>
        <location evidence="1">Nucleus</location>
    </subcellularLocation>
</comment>
<feature type="compositionally biased region" description="Polar residues" evidence="7">
    <location>
        <begin position="760"/>
        <end position="770"/>
    </location>
</feature>
<feature type="domain" description="AP2/ERF" evidence="8">
    <location>
        <begin position="648"/>
        <end position="706"/>
    </location>
</feature>
<feature type="region of interest" description="Disordered" evidence="7">
    <location>
        <begin position="845"/>
        <end position="930"/>
    </location>
</feature>
<keyword evidence="2" id="KW-0677">Repeat</keyword>
<dbReference type="OrthoDB" id="1920194at2759"/>
<dbReference type="PANTHER" id="PTHR32467:SF90">
    <property type="entry name" value="AP2-LIKE ETHYLENE-RESPONSIVE TRANSCRIPTION FACTOR AIL1"/>
    <property type="match status" value="1"/>
</dbReference>
<organism evidence="9 10">
    <name type="scientific">Ceratopteris richardii</name>
    <name type="common">Triangle waterfern</name>
    <dbReference type="NCBI Taxonomy" id="49495"/>
    <lineage>
        <taxon>Eukaryota</taxon>
        <taxon>Viridiplantae</taxon>
        <taxon>Streptophyta</taxon>
        <taxon>Embryophyta</taxon>
        <taxon>Tracheophyta</taxon>
        <taxon>Polypodiopsida</taxon>
        <taxon>Polypodiidae</taxon>
        <taxon>Polypodiales</taxon>
        <taxon>Pteridineae</taxon>
        <taxon>Pteridaceae</taxon>
        <taxon>Parkerioideae</taxon>
        <taxon>Ceratopteris</taxon>
    </lineage>
</organism>
<dbReference type="PROSITE" id="PS51032">
    <property type="entry name" value="AP2_ERF"/>
    <property type="match status" value="2"/>
</dbReference>
<feature type="region of interest" description="Disordered" evidence="7">
    <location>
        <begin position="949"/>
        <end position="976"/>
    </location>
</feature>
<keyword evidence="10" id="KW-1185">Reference proteome</keyword>
<name>A0A8T2TII4_CERRI</name>
<dbReference type="AlphaFoldDB" id="A0A8T2TII4"/>
<evidence type="ECO:0000256" key="1">
    <source>
        <dbReference type="ARBA" id="ARBA00004123"/>
    </source>
</evidence>
<feature type="compositionally biased region" description="Basic and acidic residues" evidence="7">
    <location>
        <begin position="19"/>
        <end position="29"/>
    </location>
</feature>
<feature type="region of interest" description="Disordered" evidence="7">
    <location>
        <begin position="728"/>
        <end position="770"/>
    </location>
</feature>